<feature type="compositionally biased region" description="Polar residues" evidence="9">
    <location>
        <begin position="12"/>
        <end position="21"/>
    </location>
</feature>
<gene>
    <name evidence="11" type="primary">flgM</name>
    <name evidence="11" type="ORF">GH975_06300</name>
</gene>
<evidence type="ECO:0000256" key="5">
    <source>
        <dbReference type="ARBA" id="ARBA00023015"/>
    </source>
</evidence>
<evidence type="ECO:0000256" key="4">
    <source>
        <dbReference type="ARBA" id="ARBA00022795"/>
    </source>
</evidence>
<dbReference type="InterPro" id="IPR035890">
    <property type="entry name" value="Anti-sigma-28_factor_FlgM_sf"/>
</dbReference>
<reference evidence="11 12" key="1">
    <citation type="submission" date="2019-11" db="EMBL/GenBank/DDBJ databases">
        <authorList>
            <person name="Khan S.A."/>
            <person name="Jeon C.O."/>
            <person name="Chun B.H."/>
        </authorList>
    </citation>
    <scope>NUCLEOTIDE SEQUENCE [LARGE SCALE GENOMIC DNA]</scope>
    <source>
        <strain evidence="11 12">IMCC 1097</strain>
    </source>
</reference>
<protein>
    <recommendedName>
        <fullName evidence="2">Negative regulator of flagellin synthesis</fullName>
    </recommendedName>
    <alternativeName>
        <fullName evidence="8">Anti-sigma-28 factor</fullName>
    </alternativeName>
</protein>
<comment type="similarity">
    <text evidence="1">Belongs to the FlgM family.</text>
</comment>
<proteinExistence type="inferred from homology"/>
<dbReference type="InterPro" id="IPR007412">
    <property type="entry name" value="FlgM"/>
</dbReference>
<dbReference type="GO" id="GO:0045892">
    <property type="term" value="P:negative regulation of DNA-templated transcription"/>
    <property type="evidence" value="ECO:0007669"/>
    <property type="project" value="InterPro"/>
</dbReference>
<feature type="domain" description="Anti-sigma-28 factor FlgM C-terminal" evidence="10">
    <location>
        <begin position="45"/>
        <end position="98"/>
    </location>
</feature>
<dbReference type="NCBIfam" id="TIGR03824">
    <property type="entry name" value="FlgM_jcvi"/>
    <property type="match status" value="1"/>
</dbReference>
<evidence type="ECO:0000259" key="10">
    <source>
        <dbReference type="Pfam" id="PF04316"/>
    </source>
</evidence>
<evidence type="ECO:0000313" key="11">
    <source>
        <dbReference type="EMBL" id="QGG80206.1"/>
    </source>
</evidence>
<evidence type="ECO:0000256" key="1">
    <source>
        <dbReference type="ARBA" id="ARBA00005322"/>
    </source>
</evidence>
<accession>A0A5Q2QDV4</accession>
<evidence type="ECO:0000256" key="6">
    <source>
        <dbReference type="ARBA" id="ARBA00023163"/>
    </source>
</evidence>
<comment type="function">
    <text evidence="7">Responsible for the coupling of flagellin expression to flagellar assembly by preventing expression of the flagellin genes when a component of the middle class of proteins is defective. It negatively regulates flagellar genes by inhibiting the activity of FliA by directly binding to FliA.</text>
</comment>
<evidence type="ECO:0000256" key="3">
    <source>
        <dbReference type="ARBA" id="ARBA00022491"/>
    </source>
</evidence>
<dbReference type="EMBL" id="CP045871">
    <property type="protein sequence ID" value="QGG80206.1"/>
    <property type="molecule type" value="Genomic_DNA"/>
</dbReference>
<name>A0A5Q2QDV4_9GAMM</name>
<dbReference type="OrthoDB" id="6120348at2"/>
<evidence type="ECO:0000313" key="12">
    <source>
        <dbReference type="Proteomes" id="UP000388235"/>
    </source>
</evidence>
<evidence type="ECO:0000256" key="9">
    <source>
        <dbReference type="SAM" id="MobiDB-lite"/>
    </source>
</evidence>
<dbReference type="AlphaFoldDB" id="A0A5Q2QDV4"/>
<dbReference type="Pfam" id="PF04316">
    <property type="entry name" value="FlgM"/>
    <property type="match status" value="1"/>
</dbReference>
<dbReference type="KEGG" id="llp:GH975_06300"/>
<feature type="compositionally biased region" description="Polar residues" evidence="9">
    <location>
        <begin position="43"/>
        <end position="54"/>
    </location>
</feature>
<keyword evidence="12" id="KW-1185">Reference proteome</keyword>
<keyword evidence="11" id="KW-0969">Cilium</keyword>
<keyword evidence="11" id="KW-0282">Flagellum</keyword>
<keyword evidence="11" id="KW-0966">Cell projection</keyword>
<organism evidence="11 12">
    <name type="scientific">Litorivicinus lipolyticus</name>
    <dbReference type="NCBI Taxonomy" id="418701"/>
    <lineage>
        <taxon>Bacteria</taxon>
        <taxon>Pseudomonadati</taxon>
        <taxon>Pseudomonadota</taxon>
        <taxon>Gammaproteobacteria</taxon>
        <taxon>Oceanospirillales</taxon>
        <taxon>Litorivicinaceae</taxon>
        <taxon>Litorivicinus</taxon>
    </lineage>
</organism>
<dbReference type="InterPro" id="IPR031316">
    <property type="entry name" value="FlgM_C"/>
</dbReference>
<dbReference type="Proteomes" id="UP000388235">
    <property type="component" value="Chromosome"/>
</dbReference>
<feature type="compositionally biased region" description="Low complexity" evidence="9">
    <location>
        <begin position="23"/>
        <end position="42"/>
    </location>
</feature>
<feature type="region of interest" description="Disordered" evidence="9">
    <location>
        <begin position="1"/>
        <end position="54"/>
    </location>
</feature>
<keyword evidence="4" id="KW-1005">Bacterial flagellum biogenesis</keyword>
<keyword evidence="3" id="KW-0678">Repressor</keyword>
<keyword evidence="6" id="KW-0804">Transcription</keyword>
<evidence type="ECO:0000256" key="2">
    <source>
        <dbReference type="ARBA" id="ARBA00017823"/>
    </source>
</evidence>
<dbReference type="SUPFAM" id="SSF101498">
    <property type="entry name" value="Anti-sigma factor FlgM"/>
    <property type="match status" value="1"/>
</dbReference>
<evidence type="ECO:0000256" key="7">
    <source>
        <dbReference type="ARBA" id="ARBA00024739"/>
    </source>
</evidence>
<sequence>MAVDINGIGGRPQQTNTQAADKQQPASVSAQPAQVAPLAAPQSNDSVTLSSEAQKMQAVQERAAATSEVDQARVDAIRASIANGSFTVDANKVASAMLGLNGG</sequence>
<dbReference type="RefSeq" id="WP_153713710.1">
    <property type="nucleotide sequence ID" value="NZ_CP045871.1"/>
</dbReference>
<evidence type="ECO:0000256" key="8">
    <source>
        <dbReference type="ARBA" id="ARBA00030117"/>
    </source>
</evidence>
<dbReference type="GO" id="GO:0044781">
    <property type="term" value="P:bacterial-type flagellum organization"/>
    <property type="evidence" value="ECO:0007669"/>
    <property type="project" value="UniProtKB-KW"/>
</dbReference>
<keyword evidence="5" id="KW-0805">Transcription regulation</keyword>